<feature type="compositionally biased region" description="Basic residues" evidence="2">
    <location>
        <begin position="737"/>
        <end position="746"/>
    </location>
</feature>
<feature type="compositionally biased region" description="Polar residues" evidence="2">
    <location>
        <begin position="429"/>
        <end position="441"/>
    </location>
</feature>
<dbReference type="SMART" id="SM01315">
    <property type="entry name" value="Spc7_N"/>
    <property type="match status" value="1"/>
</dbReference>
<dbReference type="InterPro" id="IPR013253">
    <property type="entry name" value="Spc7_domain"/>
</dbReference>
<reference evidence="4 5" key="1">
    <citation type="submission" date="2007-06" db="EMBL/GenBank/DDBJ databases">
        <title>The Genome Sequence of Coccidioides posadasii RMSCC_3488.</title>
        <authorList>
            <consortium name="Coccidioides Genome Resources Consortium"/>
            <consortium name="The Broad Institute Genome Sequencing Platform"/>
            <person name="Henn M.R."/>
            <person name="Sykes S."/>
            <person name="Young S."/>
            <person name="Jaffe D."/>
            <person name="Berlin A."/>
            <person name="Alvarez P."/>
            <person name="Butler J."/>
            <person name="Gnerre S."/>
            <person name="Grabherr M."/>
            <person name="Mauceli E."/>
            <person name="Brockman W."/>
            <person name="Kodira C."/>
            <person name="Alvarado L."/>
            <person name="Zeng Q."/>
            <person name="Crawford M."/>
            <person name="Antoine C."/>
            <person name="Devon K."/>
            <person name="Galgiani J."/>
            <person name="Orsborn K."/>
            <person name="Lewis M.L."/>
            <person name="Nusbaum C."/>
            <person name="Galagan J."/>
            <person name="Birren B."/>
        </authorList>
    </citation>
    <scope>NUCLEOTIDE SEQUENCE [LARGE SCALE GENOMIC DNA]</scope>
    <source>
        <strain evidence="4 5">RMSCC 3488</strain>
    </source>
</reference>
<feature type="region of interest" description="Disordered" evidence="2">
    <location>
        <begin position="1"/>
        <end position="132"/>
    </location>
</feature>
<feature type="compositionally biased region" description="Acidic residues" evidence="2">
    <location>
        <begin position="448"/>
        <end position="466"/>
    </location>
</feature>
<feature type="compositionally biased region" description="Basic and acidic residues" evidence="2">
    <location>
        <begin position="823"/>
        <end position="840"/>
    </location>
</feature>
<evidence type="ECO:0000313" key="4">
    <source>
        <dbReference type="EMBL" id="KMM69152.1"/>
    </source>
</evidence>
<name>A0A0J6IBY9_COCPO</name>
<dbReference type="PANTHER" id="PTHR28260:SF1">
    <property type="entry name" value="SPINDLE POLE BODY COMPONENT SPC105"/>
    <property type="match status" value="1"/>
</dbReference>
<reference evidence="5" key="3">
    <citation type="journal article" date="2010" name="Genome Res.">
        <title>Population genomic sequencing of Coccidioides fungi reveals recent hybridization and transposon control.</title>
        <authorList>
            <person name="Neafsey D.E."/>
            <person name="Barker B.M."/>
            <person name="Sharpton T.J."/>
            <person name="Stajich J.E."/>
            <person name="Park D.J."/>
            <person name="Whiston E."/>
            <person name="Hung C.-Y."/>
            <person name="McMahan C."/>
            <person name="White J."/>
            <person name="Sykes S."/>
            <person name="Heiman D."/>
            <person name="Young S."/>
            <person name="Zeng Q."/>
            <person name="Abouelleil A."/>
            <person name="Aftuck L."/>
            <person name="Bessette D."/>
            <person name="Brown A."/>
            <person name="FitzGerald M."/>
            <person name="Lui A."/>
            <person name="Macdonald J.P."/>
            <person name="Priest M."/>
            <person name="Orbach M.J."/>
            <person name="Galgiani J.N."/>
            <person name="Kirkland T.N."/>
            <person name="Cole G.T."/>
            <person name="Birren B.W."/>
            <person name="Henn M.R."/>
            <person name="Taylor J.W."/>
            <person name="Rounsley S.D."/>
        </authorList>
    </citation>
    <scope>NUCLEOTIDE SEQUENCE [LARGE SCALE GENOMIC DNA]</scope>
    <source>
        <strain evidence="5">RMSCC 3488</strain>
    </source>
</reference>
<dbReference type="InterPro" id="IPR033338">
    <property type="entry name" value="Spc105/Spc7"/>
</dbReference>
<feature type="compositionally biased region" description="Basic and acidic residues" evidence="2">
    <location>
        <begin position="168"/>
        <end position="189"/>
    </location>
</feature>
<reference evidence="5" key="2">
    <citation type="journal article" date="2009" name="Genome Res.">
        <title>Comparative genomic analyses of the human fungal pathogens Coccidioides and their relatives.</title>
        <authorList>
            <person name="Sharpton T.J."/>
            <person name="Stajich J.E."/>
            <person name="Rounsley S.D."/>
            <person name="Gardner M.J."/>
            <person name="Wortman J.R."/>
            <person name="Jordar V.S."/>
            <person name="Maiti R."/>
            <person name="Kodira C.D."/>
            <person name="Neafsey D.E."/>
            <person name="Zeng Q."/>
            <person name="Hung C.-Y."/>
            <person name="McMahan C."/>
            <person name="Muszewska A."/>
            <person name="Grynberg M."/>
            <person name="Mandel M.A."/>
            <person name="Kellner E.M."/>
            <person name="Barker B.M."/>
            <person name="Galgiani J.N."/>
            <person name="Orbach M.J."/>
            <person name="Kirkland T.N."/>
            <person name="Cole G.T."/>
            <person name="Henn M.R."/>
            <person name="Birren B.W."/>
            <person name="Taylor J.W."/>
        </authorList>
    </citation>
    <scope>NUCLEOTIDE SEQUENCE [LARGE SCALE GENOMIC DNA]</scope>
    <source>
        <strain evidence="5">RMSCC 3488</strain>
    </source>
</reference>
<protein>
    <recommendedName>
        <fullName evidence="3">Spc7 kinetochore protein domain-containing protein</fullName>
    </recommendedName>
</protein>
<feature type="compositionally biased region" description="Polar residues" evidence="2">
    <location>
        <begin position="152"/>
        <end position="167"/>
    </location>
</feature>
<proteinExistence type="predicted"/>
<dbReference type="VEuPathDB" id="FungiDB:CPAG_05474"/>
<evidence type="ECO:0000256" key="2">
    <source>
        <dbReference type="SAM" id="MobiDB-lite"/>
    </source>
</evidence>
<evidence type="ECO:0000256" key="1">
    <source>
        <dbReference type="SAM" id="Coils"/>
    </source>
</evidence>
<feature type="coiled-coil region" evidence="1">
    <location>
        <begin position="1178"/>
        <end position="1223"/>
    </location>
</feature>
<feature type="compositionally biased region" description="Low complexity" evidence="2">
    <location>
        <begin position="706"/>
        <end position="731"/>
    </location>
</feature>
<dbReference type="Proteomes" id="UP000054567">
    <property type="component" value="Unassembled WGS sequence"/>
</dbReference>
<dbReference type="GO" id="GO:0034501">
    <property type="term" value="P:protein localization to kinetochore"/>
    <property type="evidence" value="ECO:0007669"/>
    <property type="project" value="TreeGrafter"/>
</dbReference>
<organism evidence="4 5">
    <name type="scientific">Coccidioides posadasii RMSCC 3488</name>
    <dbReference type="NCBI Taxonomy" id="454284"/>
    <lineage>
        <taxon>Eukaryota</taxon>
        <taxon>Fungi</taxon>
        <taxon>Dikarya</taxon>
        <taxon>Ascomycota</taxon>
        <taxon>Pezizomycotina</taxon>
        <taxon>Eurotiomycetes</taxon>
        <taxon>Eurotiomycetidae</taxon>
        <taxon>Onygenales</taxon>
        <taxon>Onygenaceae</taxon>
        <taxon>Coccidioides</taxon>
    </lineage>
</organism>
<dbReference type="SMART" id="SM00787">
    <property type="entry name" value="Spc7"/>
    <property type="match status" value="1"/>
</dbReference>
<evidence type="ECO:0000313" key="5">
    <source>
        <dbReference type="Proteomes" id="UP000054567"/>
    </source>
</evidence>
<feature type="region of interest" description="Disordered" evidence="2">
    <location>
        <begin position="897"/>
        <end position="963"/>
    </location>
</feature>
<feature type="compositionally biased region" description="Polar residues" evidence="2">
    <location>
        <begin position="242"/>
        <end position="254"/>
    </location>
</feature>
<gene>
    <name evidence="4" type="ORF">CPAG_05474</name>
</gene>
<feature type="domain" description="Spc7 kinetochore protein" evidence="3">
    <location>
        <begin position="989"/>
        <end position="1316"/>
    </location>
</feature>
<feature type="compositionally biased region" description="Low complexity" evidence="2">
    <location>
        <begin position="226"/>
        <end position="241"/>
    </location>
</feature>
<feature type="region of interest" description="Disordered" evidence="2">
    <location>
        <begin position="152"/>
        <end position="189"/>
    </location>
</feature>
<evidence type="ECO:0000259" key="3">
    <source>
        <dbReference type="SMART" id="SM00787"/>
    </source>
</evidence>
<feature type="compositionally biased region" description="Polar residues" evidence="2">
    <location>
        <begin position="269"/>
        <end position="286"/>
    </location>
</feature>
<dbReference type="GO" id="GO:0007094">
    <property type="term" value="P:mitotic spindle assembly checkpoint signaling"/>
    <property type="evidence" value="ECO:0007669"/>
    <property type="project" value="TreeGrafter"/>
</dbReference>
<dbReference type="Pfam" id="PF18210">
    <property type="entry name" value="Knl1_RWD_C"/>
    <property type="match status" value="1"/>
</dbReference>
<dbReference type="InterPro" id="IPR040850">
    <property type="entry name" value="Knl1_RWD_C"/>
</dbReference>
<keyword evidence="1" id="KW-0175">Coiled coil</keyword>
<feature type="compositionally biased region" description="Polar residues" evidence="2">
    <location>
        <begin position="942"/>
        <end position="959"/>
    </location>
</feature>
<dbReference type="GO" id="GO:0000776">
    <property type="term" value="C:kinetochore"/>
    <property type="evidence" value="ECO:0007669"/>
    <property type="project" value="TreeGrafter"/>
</dbReference>
<dbReference type="OrthoDB" id="5592879at2759"/>
<accession>A0A0J6IBY9</accession>
<dbReference type="PANTHER" id="PTHR28260">
    <property type="entry name" value="SPINDLE POLE BODY COMPONENT SPC105"/>
    <property type="match status" value="1"/>
</dbReference>
<dbReference type="GO" id="GO:1990758">
    <property type="term" value="P:mitotic sister chromatid biorientation"/>
    <property type="evidence" value="ECO:0007669"/>
    <property type="project" value="TreeGrafter"/>
</dbReference>
<dbReference type="Pfam" id="PF15402">
    <property type="entry name" value="MELT_2"/>
    <property type="match status" value="5"/>
</dbReference>
<feature type="compositionally biased region" description="Polar residues" evidence="2">
    <location>
        <begin position="694"/>
        <end position="705"/>
    </location>
</feature>
<dbReference type="EMBL" id="DS268111">
    <property type="protein sequence ID" value="KMM69152.1"/>
    <property type="molecule type" value="Genomic_DNA"/>
</dbReference>
<dbReference type="Pfam" id="PF08317">
    <property type="entry name" value="Spc7"/>
    <property type="match status" value="1"/>
</dbReference>
<feature type="region of interest" description="Disordered" evidence="2">
    <location>
        <begin position="225"/>
        <end position="336"/>
    </location>
</feature>
<feature type="region of interest" description="Disordered" evidence="2">
    <location>
        <begin position="422"/>
        <end position="495"/>
    </location>
</feature>
<feature type="region of interest" description="Disordered" evidence="2">
    <location>
        <begin position="615"/>
        <end position="859"/>
    </location>
</feature>
<sequence>MASRVDSRPRSRRSIAPIPQTSIRNGSDKENLATDANAAKQQRTGLQTKAAKDKKLRSKSLGPGGLDALKDGHGNGRKSTIPFPLKSILKPAIPVSPIQSIPSFEETRKRTPGRSPQRLSSARGNNAPLIDFSTPPPVPVVGTESLPNPFDTFNPTPARNSGQVLQSEQERQAAKREREARERHEHKQAILEQRAARRKSMANRRVSFAPEATLHTWNVVELMDDSTTSSASTNSTRRASSLTMEHQANPSESPRSLEEENDDLEQFSPAKQQDFLQRSLRRNSGTPHGEFDNVDNDDAFSSSPFSGDSGVEGDDTGIASLAPENEDSLSDSYMDNENTAMSLDNATGRSMMSAHSDGSTTDSSARLDRSLRLAAQIAGNNGIDRDDNEDFSMEYANHEIAGAFKPWIRKGTNHSEFDAEDLSSRLDQENVNPFRRSSNYPQHHRDVEEEEEEEEDDDDANYDETGMDLTKPIGGILSKPDQQSPVGYESNMDRRTSGATTHLGEQTMEFTNVVGGIDRNLSPSRELSGDSDIAEDEEMTMEFTSVFGGVLKKHIVQQENSTINKEQPPQTEEQGDQSIYPDLTEMDMEMTGAVGGILPPIEEQTEPLEDETIGMEMTNAVGKILPSLRPSKQGDDSDPEPASSPFQENIVPSPAKPSTPLRITSVPFQDESPSLSHIRLKPKRSRSSGARSSTTPTKPISRQTTPVKRMPSPSKSKSPRVIRSTTPATPTTTPPPRKGHLSPKKVSKPDTQQPTLKPGSIFQHGQSTPKIVLQARRRSPSGLGIDKEGLGSPRVADILDRRRSIGEDAQTFTPTIKPSRGVRFNDPRKLEEEAKKEQQHEGQQNTAVTASPRIDRDTGLNIREMISSLTPKKNKLKGRKSLHVGAAKGLLGKRPIELDMEDDDEDNATKRLRARESSPVKNIKLPAPPSKAETVGKVSRLSLRNSTESPAKANGTTPKRQPHCNVADLSVRGNVNSQDLTLDREAVDMHANSQSTEFKPLQLSEFLKMTNIHFMELNTTKRRHTIAPDAEKRRITEVHGQVTESISLEDCVAAGCCTIPMLELYQHSCRELKSYISEGRQIIRSIEAETYAENPPLFQEYITAPPDIRLLMDNQFRNVKAHARLLSKSMWYEWRMKLLEGLKQGLDHHVEEMNRDSEALSKKEKLLDDVVPELVNKHARLQVDAHNLEKAVEEMKNCDQEELKQARERLRMIDLEIAQRKEDLNKAQSDLEKTSNIVNKGTEQKAKLLKDIQEAESILEECRGWSVNEVDSLKAVVRNLEKSSGWTIISVSSGSGTKYGPALSMRYSNELRLDFHPAAFTSQQSKDLAMTLSYAPEATRGSITNGPNPTPEIALMLHALRTRISHLTQSVSPKAFLSDISQTWNTISSLRNEIHMLEYCGVTKLKTVEANPGEPALLKVRCILLGFRTEIRRKKRSASMPIVPAGNRSKARIDVDFTIKPRPTAVKGADAEPSIDVDVDIDVYGSKVYGFSNEDASDMSEEQIGEFLMQLIQRQDGRAKQFGRGLWRDAVKELEGKVFS</sequence>
<feature type="compositionally biased region" description="Basic and acidic residues" evidence="2">
    <location>
        <begin position="797"/>
        <end position="806"/>
    </location>
</feature>